<dbReference type="InterPro" id="IPR012337">
    <property type="entry name" value="RNaseH-like_sf"/>
</dbReference>
<reference evidence="1" key="1">
    <citation type="submission" date="2021-03" db="EMBL/GenBank/DDBJ databases">
        <title>Draft genome sequence of rust myrtle Austropuccinia psidii MF-1, a brazilian biotype.</title>
        <authorList>
            <person name="Quecine M.C."/>
            <person name="Pachon D.M.R."/>
            <person name="Bonatelli M.L."/>
            <person name="Correr F.H."/>
            <person name="Franceschini L.M."/>
            <person name="Leite T.F."/>
            <person name="Margarido G.R.A."/>
            <person name="Almeida C.A."/>
            <person name="Ferrarezi J.A."/>
            <person name="Labate C.A."/>
        </authorList>
    </citation>
    <scope>NUCLEOTIDE SEQUENCE</scope>
    <source>
        <strain evidence="1">MF-1</strain>
    </source>
</reference>
<sequence>MVNLIYDSSKSTDATMLLSHVYTRWNSTYDMLEHALSLKEAYNHYCGPPNMEHYQLTSLEWEKAKVMVNFLQPLNKTTLIICGSSYPTLNQALPLYLILVKQINQVGNSHNPTTVYLG</sequence>
<dbReference type="SUPFAM" id="SSF53098">
    <property type="entry name" value="Ribonuclease H-like"/>
    <property type="match status" value="1"/>
</dbReference>
<dbReference type="EMBL" id="AVOT02020677">
    <property type="protein sequence ID" value="MBW0509011.1"/>
    <property type="molecule type" value="Genomic_DNA"/>
</dbReference>
<dbReference type="PANTHER" id="PTHR23272">
    <property type="entry name" value="BED FINGER-RELATED"/>
    <property type="match status" value="1"/>
</dbReference>
<proteinExistence type="predicted"/>
<evidence type="ECO:0000313" key="2">
    <source>
        <dbReference type="Proteomes" id="UP000765509"/>
    </source>
</evidence>
<protein>
    <submittedName>
        <fullName evidence="1">Uncharacterized protein</fullName>
    </submittedName>
</protein>
<organism evidence="1 2">
    <name type="scientific">Austropuccinia psidii MF-1</name>
    <dbReference type="NCBI Taxonomy" id="1389203"/>
    <lineage>
        <taxon>Eukaryota</taxon>
        <taxon>Fungi</taxon>
        <taxon>Dikarya</taxon>
        <taxon>Basidiomycota</taxon>
        <taxon>Pucciniomycotina</taxon>
        <taxon>Pucciniomycetes</taxon>
        <taxon>Pucciniales</taxon>
        <taxon>Sphaerophragmiaceae</taxon>
        <taxon>Austropuccinia</taxon>
    </lineage>
</organism>
<evidence type="ECO:0000313" key="1">
    <source>
        <dbReference type="EMBL" id="MBW0509011.1"/>
    </source>
</evidence>
<dbReference type="OrthoDB" id="3251057at2759"/>
<keyword evidence="2" id="KW-1185">Reference proteome</keyword>
<dbReference type="AlphaFoldDB" id="A0A9Q3DR71"/>
<comment type="caution">
    <text evidence="1">The sequence shown here is derived from an EMBL/GenBank/DDBJ whole genome shotgun (WGS) entry which is preliminary data.</text>
</comment>
<name>A0A9Q3DR71_9BASI</name>
<gene>
    <name evidence="1" type="ORF">O181_048726</name>
</gene>
<dbReference type="PANTHER" id="PTHR23272:SF166">
    <property type="entry name" value="ZINC FINGER BED DOMAIN-CONTAINING PROTEIN RICESLEEPER 2-LIKE ISOFORM X1"/>
    <property type="match status" value="1"/>
</dbReference>
<accession>A0A9Q3DR71</accession>
<dbReference type="Proteomes" id="UP000765509">
    <property type="component" value="Unassembled WGS sequence"/>
</dbReference>